<reference evidence="1" key="1">
    <citation type="journal article" date="2020" name="Nature">
        <title>Giant virus diversity and host interactions through global metagenomics.</title>
        <authorList>
            <person name="Schulz F."/>
            <person name="Roux S."/>
            <person name="Paez-Espino D."/>
            <person name="Jungbluth S."/>
            <person name="Walsh D.A."/>
            <person name="Denef V.J."/>
            <person name="McMahon K.D."/>
            <person name="Konstantinidis K.T."/>
            <person name="Eloe-Fadrosh E.A."/>
            <person name="Kyrpides N.C."/>
            <person name="Woyke T."/>
        </authorList>
    </citation>
    <scope>NUCLEOTIDE SEQUENCE</scope>
    <source>
        <strain evidence="1">GVMAG-M-3300023179-150</strain>
    </source>
</reference>
<name>A0A6C0E750_9ZZZZ</name>
<evidence type="ECO:0000313" key="1">
    <source>
        <dbReference type="EMBL" id="QHT24996.1"/>
    </source>
</evidence>
<sequence>MFSGNKKNNKYDAFGNLEKKACIDKQINIDDKVRILEDLLMKIAPTLIQIQENAKKEKDNEYVWTPLYDELVEDLIEVNLFDKKPDDISIGFKRPFLKSYVKNNL</sequence>
<organism evidence="1">
    <name type="scientific">viral metagenome</name>
    <dbReference type="NCBI Taxonomy" id="1070528"/>
    <lineage>
        <taxon>unclassified sequences</taxon>
        <taxon>metagenomes</taxon>
        <taxon>organismal metagenomes</taxon>
    </lineage>
</organism>
<protein>
    <submittedName>
        <fullName evidence="1">Uncharacterized protein</fullName>
    </submittedName>
</protein>
<proteinExistence type="predicted"/>
<accession>A0A6C0E750</accession>
<dbReference type="AlphaFoldDB" id="A0A6C0E750"/>
<dbReference type="EMBL" id="MN739753">
    <property type="protein sequence ID" value="QHT24996.1"/>
    <property type="molecule type" value="Genomic_DNA"/>
</dbReference>